<feature type="compositionally biased region" description="Low complexity" evidence="1">
    <location>
        <begin position="160"/>
        <end position="176"/>
    </location>
</feature>
<gene>
    <name evidence="2" type="ORF">DFH08DRAFT_7300</name>
</gene>
<feature type="compositionally biased region" description="Gly residues" evidence="1">
    <location>
        <begin position="746"/>
        <end position="774"/>
    </location>
</feature>
<evidence type="ECO:0000313" key="2">
    <source>
        <dbReference type="EMBL" id="KAJ7367853.1"/>
    </source>
</evidence>
<feature type="compositionally biased region" description="Gly residues" evidence="1">
    <location>
        <begin position="426"/>
        <end position="436"/>
    </location>
</feature>
<protein>
    <submittedName>
        <fullName evidence="2">Uncharacterized protein</fullName>
    </submittedName>
</protein>
<feature type="region of interest" description="Disordered" evidence="1">
    <location>
        <begin position="596"/>
        <end position="839"/>
    </location>
</feature>
<feature type="compositionally biased region" description="Gly residues" evidence="1">
    <location>
        <begin position="512"/>
        <end position="523"/>
    </location>
</feature>
<feature type="compositionally biased region" description="Polar residues" evidence="1">
    <location>
        <begin position="358"/>
        <end position="367"/>
    </location>
</feature>
<feature type="compositionally biased region" description="Low complexity" evidence="1">
    <location>
        <begin position="785"/>
        <end position="795"/>
    </location>
</feature>
<evidence type="ECO:0000256" key="1">
    <source>
        <dbReference type="SAM" id="MobiDB-lite"/>
    </source>
</evidence>
<feature type="region of interest" description="Disordered" evidence="1">
    <location>
        <begin position="1"/>
        <end position="201"/>
    </location>
</feature>
<feature type="compositionally biased region" description="Gly residues" evidence="1">
    <location>
        <begin position="566"/>
        <end position="578"/>
    </location>
</feature>
<feature type="compositionally biased region" description="Gly residues" evidence="1">
    <location>
        <begin position="598"/>
        <end position="608"/>
    </location>
</feature>
<accession>A0AAD7F5V2</accession>
<evidence type="ECO:0000313" key="3">
    <source>
        <dbReference type="Proteomes" id="UP001218218"/>
    </source>
</evidence>
<comment type="caution">
    <text evidence="2">The sequence shown here is derived from an EMBL/GenBank/DDBJ whole genome shotgun (WGS) entry which is preliminary data.</text>
</comment>
<feature type="compositionally biased region" description="Basic and acidic residues" evidence="1">
    <location>
        <begin position="127"/>
        <end position="140"/>
    </location>
</feature>
<organism evidence="2 3">
    <name type="scientific">Mycena albidolilacea</name>
    <dbReference type="NCBI Taxonomy" id="1033008"/>
    <lineage>
        <taxon>Eukaryota</taxon>
        <taxon>Fungi</taxon>
        <taxon>Dikarya</taxon>
        <taxon>Basidiomycota</taxon>
        <taxon>Agaricomycotina</taxon>
        <taxon>Agaricomycetes</taxon>
        <taxon>Agaricomycetidae</taxon>
        <taxon>Agaricales</taxon>
        <taxon>Marasmiineae</taxon>
        <taxon>Mycenaceae</taxon>
        <taxon>Mycena</taxon>
    </lineage>
</organism>
<feature type="compositionally biased region" description="Low complexity" evidence="1">
    <location>
        <begin position="723"/>
        <end position="745"/>
    </location>
</feature>
<feature type="compositionally biased region" description="Polar residues" evidence="1">
    <location>
        <begin position="186"/>
        <end position="196"/>
    </location>
</feature>
<reference evidence="2" key="1">
    <citation type="submission" date="2023-03" db="EMBL/GenBank/DDBJ databases">
        <title>Massive genome expansion in bonnet fungi (Mycena s.s.) driven by repeated elements and novel gene families across ecological guilds.</title>
        <authorList>
            <consortium name="Lawrence Berkeley National Laboratory"/>
            <person name="Harder C.B."/>
            <person name="Miyauchi S."/>
            <person name="Viragh M."/>
            <person name="Kuo A."/>
            <person name="Thoen E."/>
            <person name="Andreopoulos B."/>
            <person name="Lu D."/>
            <person name="Skrede I."/>
            <person name="Drula E."/>
            <person name="Henrissat B."/>
            <person name="Morin E."/>
            <person name="Kohler A."/>
            <person name="Barry K."/>
            <person name="LaButti K."/>
            <person name="Morin E."/>
            <person name="Salamov A."/>
            <person name="Lipzen A."/>
            <person name="Mereny Z."/>
            <person name="Hegedus B."/>
            <person name="Baldrian P."/>
            <person name="Stursova M."/>
            <person name="Weitz H."/>
            <person name="Taylor A."/>
            <person name="Grigoriev I.V."/>
            <person name="Nagy L.G."/>
            <person name="Martin F."/>
            <person name="Kauserud H."/>
        </authorList>
    </citation>
    <scope>NUCLEOTIDE SEQUENCE</scope>
    <source>
        <strain evidence="2">CBHHK002</strain>
    </source>
</reference>
<proteinExistence type="predicted"/>
<keyword evidence="3" id="KW-1185">Reference proteome</keyword>
<sequence length="839" mass="86675">MIHLDRNHHPSPLDTTTQNKDLILPANPISWSALDDDFGQEEYPHVHQKQPSGAKGPVTPTDPADPRPESAPSSPASPADGNSASPTRERSSSLSPAPSPPAAQNAPTAASTPLSELSPPPDDFEDDAPKQEDADEKSKDALASAPASPPIKHDDHDPKPSQQSSSSLMPVSSPSARPSPPIDSIATPSAAGTQPTSPVPGDPKVVVMLELQEELLKVCMEFQKRRMALAEPQFQAYSSRLQSSLAWSASVVDARGTQIRELPIMDPPPPLDFYSTERIQELYLELPTVFAKDIARRASLSTSSPLKRERSDDGMPPDGMMNKRQNTGDGKSMSMMPPPPIPSPVANASPGAFPAPMTNGTPSQVGDNTLPLGPQNPSMLGDAQLSAAARDRARQAQMAAQMRQQGAGQQGPGNRQMSPPSNPNPGMGGGGGGGAGAPNAIAGPSGSGGLNVASLPPNVQQMYGILQNPTHPFLQYMLRNLPGFQQMPVQMQLQKMLQTHAVMQRERQQNTSGGGGGGGGGFPGQTSPVSPIAQMGGGGGGPSPQNGMFPMSPGMDMRAMNSTPLSGGGGGGMGAMGAGINGMTPQQRQLLLMQQQQRGGGGGGGMNPGMGMNPQQQQMAFQQQQQERMRMDAQRMAAAAGQGGSPPHPGSPMMGNDFPALRSNAGIPGIARIARSPSDGGASGGMGTPRMGPARVPSGDDFQRMMQQQQQRGGPGFGGPQGFPGQQPAQGWQQNQLQQQQAMQMGAGGGGGGQYGMGGSGGGVRPGSGYGGGAPSPPASGGMGNNQNWGGQTQGYPFAGSPGADMGMQRHMSGTPGPGQMQQNTNPPTDGDFDPFNWA</sequence>
<dbReference type="Proteomes" id="UP001218218">
    <property type="component" value="Unassembled WGS sequence"/>
</dbReference>
<feature type="region of interest" description="Disordered" evidence="1">
    <location>
        <begin position="502"/>
        <end position="578"/>
    </location>
</feature>
<feature type="compositionally biased region" description="Low complexity" evidence="1">
    <location>
        <begin position="70"/>
        <end position="113"/>
    </location>
</feature>
<feature type="compositionally biased region" description="Gly residues" evidence="1">
    <location>
        <begin position="713"/>
        <end position="722"/>
    </location>
</feature>
<dbReference type="EMBL" id="JARIHO010000001">
    <property type="protein sequence ID" value="KAJ7367853.1"/>
    <property type="molecule type" value="Genomic_DNA"/>
</dbReference>
<feature type="compositionally biased region" description="Low complexity" evidence="1">
    <location>
        <begin position="609"/>
        <end position="626"/>
    </location>
</feature>
<feature type="compositionally biased region" description="Low complexity" evidence="1">
    <location>
        <begin position="395"/>
        <end position="419"/>
    </location>
</feature>
<name>A0AAD7F5V2_9AGAR</name>
<dbReference type="AlphaFoldDB" id="A0AAD7F5V2"/>
<feature type="region of interest" description="Disordered" evidence="1">
    <location>
        <begin position="299"/>
        <end position="442"/>
    </location>
</feature>